<protein>
    <recommendedName>
        <fullName evidence="1">ParB-like N-terminal domain-containing protein</fullName>
    </recommendedName>
</protein>
<dbReference type="AlphaFoldDB" id="A0A0F9BM40"/>
<feature type="non-terminal residue" evidence="2">
    <location>
        <position position="1"/>
    </location>
</feature>
<dbReference type="SUPFAM" id="SSF110849">
    <property type="entry name" value="ParB/Sulfiredoxin"/>
    <property type="match status" value="1"/>
</dbReference>
<name>A0A0F9BM40_9ZZZZ</name>
<dbReference type="Gene3D" id="3.90.1530.30">
    <property type="match status" value="1"/>
</dbReference>
<sequence length="183" mass="20949">LFDSVQSKIAENSLLNNRGGGHTGAHRNIFKNLLVCYVCGGSMTYKGDVVSAKSKGSILRCSNSQKNNGCNVKGINYEEFETIIFKEVKELEISKIKTLENIRTRIDESDLTGLMQDIKQHGLLHAIGVWKEGEKYILAFGNRRLECCKKLGWSKIPYKILWNIKKGGINYNKYFRKYTQREY</sequence>
<dbReference type="GO" id="GO:0045881">
    <property type="term" value="P:positive regulation of sporulation resulting in formation of a cellular spore"/>
    <property type="evidence" value="ECO:0007669"/>
    <property type="project" value="TreeGrafter"/>
</dbReference>
<evidence type="ECO:0000313" key="2">
    <source>
        <dbReference type="EMBL" id="KKK91699.1"/>
    </source>
</evidence>
<proteinExistence type="predicted"/>
<dbReference type="InterPro" id="IPR003115">
    <property type="entry name" value="ParB_N"/>
</dbReference>
<comment type="caution">
    <text evidence="2">The sequence shown here is derived from an EMBL/GenBank/DDBJ whole genome shotgun (WGS) entry which is preliminary data.</text>
</comment>
<dbReference type="PANTHER" id="PTHR33375">
    <property type="entry name" value="CHROMOSOME-PARTITIONING PROTEIN PARB-RELATED"/>
    <property type="match status" value="1"/>
</dbReference>
<evidence type="ECO:0000259" key="1">
    <source>
        <dbReference type="SMART" id="SM00470"/>
    </source>
</evidence>
<organism evidence="2">
    <name type="scientific">marine sediment metagenome</name>
    <dbReference type="NCBI Taxonomy" id="412755"/>
    <lineage>
        <taxon>unclassified sequences</taxon>
        <taxon>metagenomes</taxon>
        <taxon>ecological metagenomes</taxon>
    </lineage>
</organism>
<dbReference type="Pfam" id="PF02195">
    <property type="entry name" value="ParB_N"/>
    <property type="match status" value="1"/>
</dbReference>
<gene>
    <name evidence="2" type="ORF">LCGC14_2710300</name>
</gene>
<dbReference type="InterPro" id="IPR036086">
    <property type="entry name" value="ParB/Sulfiredoxin_sf"/>
</dbReference>
<feature type="domain" description="ParB-like N-terminal" evidence="1">
    <location>
        <begin position="89"/>
        <end position="173"/>
    </location>
</feature>
<accession>A0A0F9BM40</accession>
<dbReference type="GO" id="GO:0007059">
    <property type="term" value="P:chromosome segregation"/>
    <property type="evidence" value="ECO:0007669"/>
    <property type="project" value="TreeGrafter"/>
</dbReference>
<dbReference type="EMBL" id="LAZR01048536">
    <property type="protein sequence ID" value="KKK91699.1"/>
    <property type="molecule type" value="Genomic_DNA"/>
</dbReference>
<dbReference type="InterPro" id="IPR050336">
    <property type="entry name" value="Chromosome_partition/occlusion"/>
</dbReference>
<dbReference type="GO" id="GO:0005694">
    <property type="term" value="C:chromosome"/>
    <property type="evidence" value="ECO:0007669"/>
    <property type="project" value="TreeGrafter"/>
</dbReference>
<reference evidence="2" key="1">
    <citation type="journal article" date="2015" name="Nature">
        <title>Complex archaea that bridge the gap between prokaryotes and eukaryotes.</title>
        <authorList>
            <person name="Spang A."/>
            <person name="Saw J.H."/>
            <person name="Jorgensen S.L."/>
            <person name="Zaremba-Niedzwiedzka K."/>
            <person name="Martijn J."/>
            <person name="Lind A.E."/>
            <person name="van Eijk R."/>
            <person name="Schleper C."/>
            <person name="Guy L."/>
            <person name="Ettema T.J."/>
        </authorList>
    </citation>
    <scope>NUCLEOTIDE SEQUENCE</scope>
</reference>
<dbReference type="SMART" id="SM00470">
    <property type="entry name" value="ParB"/>
    <property type="match status" value="1"/>
</dbReference>
<dbReference type="PANTHER" id="PTHR33375:SF1">
    <property type="entry name" value="CHROMOSOME-PARTITIONING PROTEIN PARB-RELATED"/>
    <property type="match status" value="1"/>
</dbReference>